<dbReference type="AlphaFoldDB" id="A0A7W7WX45"/>
<evidence type="ECO:0000313" key="4">
    <source>
        <dbReference type="Proteomes" id="UP000542674"/>
    </source>
</evidence>
<keyword evidence="1" id="KW-0732">Signal</keyword>
<dbReference type="InterPro" id="IPR035992">
    <property type="entry name" value="Ricin_B-like_lectins"/>
</dbReference>
<dbReference type="InterPro" id="IPR000772">
    <property type="entry name" value="Ricin_B_lectin"/>
</dbReference>
<evidence type="ECO:0000259" key="2">
    <source>
        <dbReference type="SMART" id="SM00458"/>
    </source>
</evidence>
<dbReference type="PROSITE" id="PS50231">
    <property type="entry name" value="RICIN_B_LECTIN"/>
    <property type="match status" value="1"/>
</dbReference>
<dbReference type="Gene3D" id="2.80.10.50">
    <property type="match status" value="1"/>
</dbReference>
<dbReference type="Proteomes" id="UP000542674">
    <property type="component" value="Unassembled WGS sequence"/>
</dbReference>
<protein>
    <recommendedName>
        <fullName evidence="2">Ricin B lectin domain-containing protein</fullName>
    </recommendedName>
</protein>
<evidence type="ECO:0000256" key="1">
    <source>
        <dbReference type="SAM" id="SignalP"/>
    </source>
</evidence>
<name>A0A7W7WX45_9PSEU</name>
<gene>
    <name evidence="3" type="ORF">F4559_004110</name>
</gene>
<feature type="signal peptide" evidence="1">
    <location>
        <begin position="1"/>
        <end position="27"/>
    </location>
</feature>
<evidence type="ECO:0000313" key="3">
    <source>
        <dbReference type="EMBL" id="MBB4966751.1"/>
    </source>
</evidence>
<proteinExistence type="predicted"/>
<keyword evidence="4" id="KW-1185">Reference proteome</keyword>
<dbReference type="SMART" id="SM00458">
    <property type="entry name" value="RICIN"/>
    <property type="match status" value="1"/>
</dbReference>
<reference evidence="3 4" key="1">
    <citation type="submission" date="2020-08" db="EMBL/GenBank/DDBJ databases">
        <title>Sequencing the genomes of 1000 actinobacteria strains.</title>
        <authorList>
            <person name="Klenk H.-P."/>
        </authorList>
    </citation>
    <scope>NUCLEOTIDE SEQUENCE [LARGE SCALE GENOMIC DNA]</scope>
    <source>
        <strain evidence="3 4">DSM 45084</strain>
    </source>
</reference>
<organism evidence="3 4">
    <name type="scientific">Saccharothrix violaceirubra</name>
    <dbReference type="NCBI Taxonomy" id="413306"/>
    <lineage>
        <taxon>Bacteria</taxon>
        <taxon>Bacillati</taxon>
        <taxon>Actinomycetota</taxon>
        <taxon>Actinomycetes</taxon>
        <taxon>Pseudonocardiales</taxon>
        <taxon>Pseudonocardiaceae</taxon>
        <taxon>Saccharothrix</taxon>
    </lineage>
</organism>
<accession>A0A7W7WX45</accession>
<dbReference type="Pfam" id="PF00652">
    <property type="entry name" value="Ricin_B_lectin"/>
    <property type="match status" value="1"/>
</dbReference>
<sequence length="168" mass="18804">MVKTVRRLATALAATVLVLGFTPAVSEATPAYASRIVSRHSGKCMEVDHGSLDSGRRVLQWHCHGGQHQLWRAVDMKTGYVQLRVEHSDKCLEVDHGYLHAGAAVLQWDCHGGTHQQWQQIPLGDGSYAYRARHSGRCLEIEGAGLDAGAWLLQWECHYHQHQRWAFG</sequence>
<dbReference type="RefSeq" id="WP_184670983.1">
    <property type="nucleotide sequence ID" value="NZ_BAABAI010000022.1"/>
</dbReference>
<feature type="domain" description="Ricin B lectin" evidence="2">
    <location>
        <begin position="31"/>
        <end position="168"/>
    </location>
</feature>
<dbReference type="EMBL" id="JACHJS010000001">
    <property type="protein sequence ID" value="MBB4966751.1"/>
    <property type="molecule type" value="Genomic_DNA"/>
</dbReference>
<comment type="caution">
    <text evidence="3">The sequence shown here is derived from an EMBL/GenBank/DDBJ whole genome shotgun (WGS) entry which is preliminary data.</text>
</comment>
<dbReference type="CDD" id="cd00161">
    <property type="entry name" value="beta-trefoil_Ricin-like"/>
    <property type="match status" value="1"/>
</dbReference>
<dbReference type="SUPFAM" id="SSF50370">
    <property type="entry name" value="Ricin B-like lectins"/>
    <property type="match status" value="1"/>
</dbReference>
<feature type="chain" id="PRO_5039655235" description="Ricin B lectin domain-containing protein" evidence="1">
    <location>
        <begin position="28"/>
        <end position="168"/>
    </location>
</feature>